<dbReference type="eggNOG" id="COG1528">
    <property type="taxonomic scope" value="Bacteria"/>
</dbReference>
<evidence type="ECO:0000256" key="3">
    <source>
        <dbReference type="ARBA" id="ARBA00022723"/>
    </source>
</evidence>
<dbReference type="HOGENOM" id="CLU_065681_1_2_0"/>
<dbReference type="InterPro" id="IPR041719">
    <property type="entry name" value="Ferritin_prok"/>
</dbReference>
<evidence type="ECO:0000313" key="9">
    <source>
        <dbReference type="EMBL" id="ADD67230.1"/>
    </source>
</evidence>
<protein>
    <recommendedName>
        <fullName evidence="7">Ferritin</fullName>
        <ecNumber evidence="7">1.16.3.2</ecNumber>
    </recommendedName>
</protein>
<dbReference type="GO" id="GO:0006826">
    <property type="term" value="P:iron ion transport"/>
    <property type="evidence" value="ECO:0007669"/>
    <property type="project" value="InterPro"/>
</dbReference>
<dbReference type="STRING" id="522772.Dacet_0431"/>
<dbReference type="InterPro" id="IPR012347">
    <property type="entry name" value="Ferritin-like"/>
</dbReference>
<evidence type="ECO:0000259" key="8">
    <source>
        <dbReference type="PROSITE" id="PS50905"/>
    </source>
</evidence>
<feature type="binding site" evidence="6">
    <location>
        <position position="50"/>
    </location>
    <ligand>
        <name>Fe cation</name>
        <dbReference type="ChEBI" id="CHEBI:24875"/>
        <label>1</label>
    </ligand>
</feature>
<dbReference type="SUPFAM" id="SSF47240">
    <property type="entry name" value="Ferritin-like"/>
    <property type="match status" value="1"/>
</dbReference>
<dbReference type="InterPro" id="IPR009078">
    <property type="entry name" value="Ferritin-like_SF"/>
</dbReference>
<keyword evidence="5 6" id="KW-0408">Iron</keyword>
<dbReference type="PANTHER" id="PTHR11431">
    <property type="entry name" value="FERRITIN"/>
    <property type="match status" value="1"/>
</dbReference>
<dbReference type="CDD" id="cd01055">
    <property type="entry name" value="Nonheme_Ferritin"/>
    <property type="match status" value="1"/>
</dbReference>
<dbReference type="AlphaFoldDB" id="D4H3E6"/>
<feature type="domain" description="Ferritin-like diiron" evidence="8">
    <location>
        <begin position="1"/>
        <end position="144"/>
    </location>
</feature>
<dbReference type="FunFam" id="1.20.1260.10:FF:000001">
    <property type="entry name" value="Non-heme ferritin"/>
    <property type="match status" value="1"/>
</dbReference>
<dbReference type="GO" id="GO:0042802">
    <property type="term" value="F:identical protein binding"/>
    <property type="evidence" value="ECO:0007669"/>
    <property type="project" value="UniProtKB-ARBA"/>
</dbReference>
<keyword evidence="3 6" id="KW-0479">Metal-binding</keyword>
<evidence type="ECO:0000256" key="7">
    <source>
        <dbReference type="RuleBase" id="RU361145"/>
    </source>
</evidence>
<dbReference type="EMBL" id="CP001968">
    <property type="protein sequence ID" value="ADD67230.1"/>
    <property type="molecule type" value="Genomic_DNA"/>
</dbReference>
<dbReference type="InterPro" id="IPR008331">
    <property type="entry name" value="Ferritin_DPS_dom"/>
</dbReference>
<dbReference type="GO" id="GO:0008199">
    <property type="term" value="F:ferric iron binding"/>
    <property type="evidence" value="ECO:0007669"/>
    <property type="project" value="InterPro"/>
</dbReference>
<evidence type="ECO:0000256" key="1">
    <source>
        <dbReference type="ARBA" id="ARBA00006950"/>
    </source>
</evidence>
<dbReference type="Proteomes" id="UP000002012">
    <property type="component" value="Chromosome"/>
</dbReference>
<proteinExistence type="inferred from homology"/>
<comment type="function">
    <text evidence="7">Iron-storage protein.</text>
</comment>
<evidence type="ECO:0000313" key="10">
    <source>
        <dbReference type="Proteomes" id="UP000002012"/>
    </source>
</evidence>
<evidence type="ECO:0000256" key="2">
    <source>
        <dbReference type="ARBA" id="ARBA00022434"/>
    </source>
</evidence>
<keyword evidence="7" id="KW-0963">Cytoplasm</keyword>
<dbReference type="RefSeq" id="WP_013009774.1">
    <property type="nucleotide sequence ID" value="NC_013943.1"/>
</dbReference>
<comment type="catalytic activity">
    <reaction evidence="7">
        <text>4 Fe(2+) + O2 + 6 H2O = 4 iron(III) oxide-hydroxide + 12 H(+)</text>
        <dbReference type="Rhea" id="RHEA:11972"/>
        <dbReference type="ChEBI" id="CHEBI:15377"/>
        <dbReference type="ChEBI" id="CHEBI:15378"/>
        <dbReference type="ChEBI" id="CHEBI:15379"/>
        <dbReference type="ChEBI" id="CHEBI:29033"/>
        <dbReference type="ChEBI" id="CHEBI:78619"/>
        <dbReference type="EC" id="1.16.3.2"/>
    </reaction>
</comment>
<dbReference type="GO" id="GO:0008198">
    <property type="term" value="F:ferrous iron binding"/>
    <property type="evidence" value="ECO:0007669"/>
    <property type="project" value="TreeGrafter"/>
</dbReference>
<feature type="binding site" evidence="6">
    <location>
        <position position="53"/>
    </location>
    <ligand>
        <name>Fe cation</name>
        <dbReference type="ChEBI" id="CHEBI:24875"/>
        <label>1</label>
    </ligand>
</feature>
<dbReference type="PROSITE" id="PS50905">
    <property type="entry name" value="FERRITIN_LIKE"/>
    <property type="match status" value="1"/>
</dbReference>
<dbReference type="Gene3D" id="1.20.1260.10">
    <property type="match status" value="1"/>
</dbReference>
<dbReference type="GO" id="GO:0006879">
    <property type="term" value="P:intracellular iron ion homeostasis"/>
    <property type="evidence" value="ECO:0007669"/>
    <property type="project" value="UniProtKB-KW"/>
</dbReference>
<dbReference type="GO" id="GO:0004322">
    <property type="term" value="F:ferroxidase activity"/>
    <property type="evidence" value="ECO:0007669"/>
    <property type="project" value="TreeGrafter"/>
</dbReference>
<dbReference type="FunCoup" id="D4H3E6">
    <property type="interactions" value="204"/>
</dbReference>
<dbReference type="GO" id="GO:0005829">
    <property type="term" value="C:cytosol"/>
    <property type="evidence" value="ECO:0007669"/>
    <property type="project" value="TreeGrafter"/>
</dbReference>
<gene>
    <name evidence="9" type="ordered locus">Dacet_0431</name>
</gene>
<dbReference type="Pfam" id="PF00210">
    <property type="entry name" value="Ferritin"/>
    <property type="match status" value="1"/>
</dbReference>
<dbReference type="InterPro" id="IPR009040">
    <property type="entry name" value="Ferritin-like_diiron"/>
</dbReference>
<comment type="subcellular location">
    <subcellularLocation>
        <location evidence="7">Cytoplasm</location>
    </subcellularLocation>
</comment>
<dbReference type="InParanoid" id="D4H3E6"/>
<dbReference type="InterPro" id="IPR001519">
    <property type="entry name" value="Ferritin"/>
</dbReference>
<dbReference type="KEGG" id="dap:Dacet_0431"/>
<evidence type="ECO:0000256" key="6">
    <source>
        <dbReference type="PIRSR" id="PIRSR601519-1"/>
    </source>
</evidence>
<keyword evidence="10" id="KW-1185">Reference proteome</keyword>
<feature type="binding site" evidence="6">
    <location>
        <position position="126"/>
    </location>
    <ligand>
        <name>Fe cation</name>
        <dbReference type="ChEBI" id="CHEBI:24875"/>
        <label>1</label>
    </ligand>
</feature>
<keyword evidence="4 9" id="KW-0560">Oxidoreductase</keyword>
<dbReference type="EC" id="1.16.3.2" evidence="7"/>
<dbReference type="PaxDb" id="522772-Dacet_0431"/>
<accession>D4H3E6</accession>
<keyword evidence="2 7" id="KW-0409">Iron storage</keyword>
<reference evidence="9 10" key="1">
    <citation type="journal article" date="2010" name="Stand. Genomic Sci.">
        <title>Complete genome sequence of Denitrovibrio acetiphilus type strain (N2460).</title>
        <authorList>
            <person name="Kiss H."/>
            <person name="Lang E."/>
            <person name="Lapidus A."/>
            <person name="Copeland A."/>
            <person name="Nolan M."/>
            <person name="Glavina Del Rio T."/>
            <person name="Chen F."/>
            <person name="Lucas S."/>
            <person name="Tice H."/>
            <person name="Cheng J.F."/>
            <person name="Han C."/>
            <person name="Goodwin L."/>
            <person name="Pitluck S."/>
            <person name="Liolios K."/>
            <person name="Pati A."/>
            <person name="Ivanova N."/>
            <person name="Mavromatis K."/>
            <person name="Chen A."/>
            <person name="Palaniappan K."/>
            <person name="Land M."/>
            <person name="Hauser L."/>
            <person name="Chang Y.J."/>
            <person name="Jeffries C.D."/>
            <person name="Detter J.C."/>
            <person name="Brettin T."/>
            <person name="Spring S."/>
            <person name="Rohde M."/>
            <person name="Goker M."/>
            <person name="Woyke T."/>
            <person name="Bristow J."/>
            <person name="Eisen J.A."/>
            <person name="Markowitz V."/>
            <person name="Hugenholtz P."/>
            <person name="Kyrpides N.C."/>
            <person name="Klenk H.P."/>
        </authorList>
    </citation>
    <scope>NUCLEOTIDE SEQUENCE [LARGE SCALE GENOMIC DNA]</scope>
    <source>
        <strain evidence="10">DSM 12809 / NBRC 114555 / N2460</strain>
    </source>
</reference>
<dbReference type="PANTHER" id="PTHR11431:SF127">
    <property type="entry name" value="BACTERIAL NON-HEME FERRITIN"/>
    <property type="match status" value="1"/>
</dbReference>
<dbReference type="OrthoDB" id="9801481at2"/>
<comment type="similarity">
    <text evidence="1 7">Belongs to the ferritin family. Prokaryotic subfamily.</text>
</comment>
<feature type="binding site" evidence="6">
    <location>
        <position position="93"/>
    </location>
    <ligand>
        <name>Fe cation</name>
        <dbReference type="ChEBI" id="CHEBI:24875"/>
        <label>1</label>
    </ligand>
</feature>
<sequence>MVSDKMAKALNAQLNFELYSAYVYLAMSAHADNIGLKGFANWFNAQYQEEMMHATKFFNYIMDRSVVELESIEKPRKEYRDALEMFEETLSHEQEVTARINELASLAIDEKDHATNTFLQWFINEQVEEESTVKEILDKLKLAGSTGPGLFMINSELNTRTYTPPADAQA</sequence>
<evidence type="ECO:0000256" key="4">
    <source>
        <dbReference type="ARBA" id="ARBA00023002"/>
    </source>
</evidence>
<name>D4H3E6_DENA2</name>
<feature type="binding site" evidence="6">
    <location>
        <position position="17"/>
    </location>
    <ligand>
        <name>Fe cation</name>
        <dbReference type="ChEBI" id="CHEBI:24875"/>
        <label>1</label>
    </ligand>
</feature>
<evidence type="ECO:0000256" key="5">
    <source>
        <dbReference type="ARBA" id="ARBA00023004"/>
    </source>
</evidence>
<organism evidence="9 10">
    <name type="scientific">Denitrovibrio acetiphilus (strain DSM 12809 / NBRC 114555 / N2460)</name>
    <dbReference type="NCBI Taxonomy" id="522772"/>
    <lineage>
        <taxon>Bacteria</taxon>
        <taxon>Pseudomonadati</taxon>
        <taxon>Deferribacterota</taxon>
        <taxon>Deferribacteres</taxon>
        <taxon>Deferribacterales</taxon>
        <taxon>Geovibrionaceae</taxon>
        <taxon>Denitrovibrio</taxon>
    </lineage>
</organism>